<feature type="repeat" description="ANK" evidence="9">
    <location>
        <begin position="614"/>
        <end position="646"/>
    </location>
</feature>
<feature type="compositionally biased region" description="Basic residues" evidence="10">
    <location>
        <begin position="10"/>
        <end position="22"/>
    </location>
</feature>
<keyword evidence="15" id="KW-1185">Reference proteome</keyword>
<dbReference type="InterPro" id="IPR002110">
    <property type="entry name" value="Ankyrin_rpt"/>
</dbReference>
<dbReference type="PANTHER" id="PTHR24198:SF165">
    <property type="entry name" value="ANKYRIN REPEAT-CONTAINING PROTEIN-RELATED"/>
    <property type="match status" value="1"/>
</dbReference>
<comment type="subcellular location">
    <subcellularLocation>
        <location evidence="1">Membrane</location>
        <topology evidence="1">Multi-pass membrane protein</topology>
    </subcellularLocation>
</comment>
<feature type="region of interest" description="Disordered" evidence="10">
    <location>
        <begin position="777"/>
        <end position="797"/>
    </location>
</feature>
<dbReference type="GO" id="GO:0005216">
    <property type="term" value="F:monoatomic ion channel activity"/>
    <property type="evidence" value="ECO:0007669"/>
    <property type="project" value="InterPro"/>
</dbReference>
<dbReference type="Gene3D" id="1.25.40.20">
    <property type="entry name" value="Ankyrin repeat-containing domain"/>
    <property type="match status" value="4"/>
</dbReference>
<sequence>MDLTSPEKRRVQKLRAGRRSPPPRRAIEDDDEEITRPDPPRPPAVRALSTGLNFKKAVRTVIQQNYGRGLSWYSLTRVDEDDDQTYAVLELTGIAHPCRVAEIGTAMPQDGIYGRVWRVAQDTEVNEDGAHRIALTEAEGLNLDLFARRAKRALAGGARLIVVTEALARRATAQGLTFDVPVIALPETDEQFLRDEMPQWSLARADDRATLNERVRAFRALGASQKAQSLVAREALAAAHRGHDFLLQKFVNSGVDVLGVKDDRGRTALMLAATYGRDNVADALRSLSGARMSTIVNERDVRGRTAVMHAVLRNQVHMLKTLLEDWGASARTADAAGSRPLKVAVAHGREAASILLLEHGAWLRTDETEAWARDVYRLAVEKGLTRVVEALYEARARVLKTRRRDALDMDLGDADRSPLLHAIRKRKKEVVEVLLRPYEDARGASFHLCDLSATNGQGRTALHEASILGDAALVKRLTLHTQGWPAAWYGGETRVKINARDLEGRTALMHAAALGYVKVVEALCDPLHRKSLCEDIDANVKDTDKQRTALHLAALCHIEQVETITALCVHGAAEVGVSDKRGHTPLHLAADRKHAAICRKLLEYNADVNARNEDGNTPLLAAARAGATGALTVLLSHGAHVNAPNEWLDTPLHVALLRYHTVDRGLSIDERSIARLDENPRVDSKRANSPRVNRRRQKERYVFEGVVEQLLKHGADLNLRNKAGLQAFSEPLQKHCFNFNRRRLDRVHADQSRRQIDQPVELVTRTGSWIRSLSDSIGTSSRSLNDEESQRPPLVKRPFSFGSRLTIRESDDDDDGLRHLEGDALYDLLFGDARIQKAVGTVWSRRCFAGSVATLLLYLVFVGCLTALGTACIEGGARRGATSAFATGLAKAFDGESVAARKSNGLSFDDVRSADDVYSFLRTTFHEALAEEAPVRWDGSTKVPLNDRAVLPGFGVVLGRARLTQWRSRSSTCDVPDRLDDVVGFCFRPGADAKPWWRGSKSMLSETAYGLQEEGFLWRSGKKLDRRGISRRLSRESYPAGGFAVDLSSVNATARRLMIDRLQTSQWIDAATRAVDIRLTVYNANANLFCRVDFVIEFPAEGGGGVAYVETRAARAWPYLKGGGGGGVADNEDEDGSQHTVLGLEIACALLVLFFIGQEIMQFRKERTTYLSNPANLLDWTLFALSVAYFAIRMKQTDGSIGLHDEDGWVAADEQFKWADRHIQVLAAASFVAWARLLQHLRVWRRAAILMLDIIFMVRSLAVWVVFFLLACMAFASAEYILYAWSDDHYGSLATSLGMKFGSPFGEVTYWDILSKRTAGAATRAALTVAYLLTVGLLLMTLLIAMLSEKIVKAHNRSSKFWCFVQHGMVTHHRDNLVSKVSNYFFDCFQRSKDDFVGNLSKLQHRVEHKFDVDADQVWGSRSHAPVVQDLDDDLLDQDDIEGLLKKGDIRGAALTACGHVVEDEDREYHSTPYLARRCSALYPEVAFFVDQTLTDGTSANVEYKNRMQSIEVVVRILSNEKEVEKLSREDVTFLKHELFGPVLGSTAGVAAAPDEARTSYLEARAANLDALLVALACSGVGKVSAFAEDVSRETRLESVDHDRTLRNAMAACPELLPSYRRLAPHLQDRVRRVIGANFNLMQFAQGESLPASLLSLRRLARDRDGPRLCRFALLLWILRVPAFWRVPGLLKNMRGAIEALLRLEDGTVGAARVYDEFLSIRASLLNFAFDAQNRSERHLVRLALMLRLTTPGEAVVLKGAFGLLDLDVQAVLMGELNATGVDDGWGILIYYAPDLLRNVRALAGSNQREGLVAGLSLLARVYVAARQTLDRHPGVGVYTCKVHSLALRAKAPGMTLEIFEAESSFVLEHFGDEGEVWVTSTAPPEEPRSPSPRPRSPTHLL</sequence>
<evidence type="ECO:0000256" key="10">
    <source>
        <dbReference type="SAM" id="MobiDB-lite"/>
    </source>
</evidence>
<evidence type="ECO:0000256" key="7">
    <source>
        <dbReference type="ARBA" id="ARBA00023136"/>
    </source>
</evidence>
<evidence type="ECO:0000259" key="12">
    <source>
        <dbReference type="Pfam" id="PF00520"/>
    </source>
</evidence>
<proteinExistence type="inferred from homology"/>
<dbReference type="PROSITE" id="PS50088">
    <property type="entry name" value="ANK_REPEAT"/>
    <property type="match status" value="2"/>
</dbReference>
<feature type="region of interest" description="Disordered" evidence="10">
    <location>
        <begin position="1880"/>
        <end position="1902"/>
    </location>
</feature>
<evidence type="ECO:0000313" key="15">
    <source>
        <dbReference type="Proteomes" id="UP000789595"/>
    </source>
</evidence>
<evidence type="ECO:0000256" key="2">
    <source>
        <dbReference type="ARBA" id="ARBA00007200"/>
    </source>
</evidence>
<comment type="similarity">
    <text evidence="2">Belongs to the polycystin family.</text>
</comment>
<evidence type="ECO:0000256" key="5">
    <source>
        <dbReference type="ARBA" id="ARBA00022989"/>
    </source>
</evidence>
<evidence type="ECO:0000256" key="8">
    <source>
        <dbReference type="PIRSR" id="PIRSR603915-2"/>
    </source>
</evidence>
<evidence type="ECO:0000256" key="9">
    <source>
        <dbReference type="PROSITE-ProRule" id="PRU00023"/>
    </source>
</evidence>
<evidence type="ECO:0000259" key="13">
    <source>
        <dbReference type="Pfam" id="PF20519"/>
    </source>
</evidence>
<organism evidence="14 15">
    <name type="scientific">Pelagomonas calceolata</name>
    <dbReference type="NCBI Taxonomy" id="35677"/>
    <lineage>
        <taxon>Eukaryota</taxon>
        <taxon>Sar</taxon>
        <taxon>Stramenopiles</taxon>
        <taxon>Ochrophyta</taxon>
        <taxon>Pelagophyceae</taxon>
        <taxon>Pelagomonadales</taxon>
        <taxon>Pelagomonadaceae</taxon>
        <taxon>Pelagomonas</taxon>
    </lineage>
</organism>
<dbReference type="Pfam" id="PF00023">
    <property type="entry name" value="Ank"/>
    <property type="match status" value="1"/>
</dbReference>
<accession>A0A8J2WZQ6</accession>
<feature type="domain" description="Polycystin" evidence="13">
    <location>
        <begin position="908"/>
        <end position="1103"/>
    </location>
</feature>
<evidence type="ECO:0000256" key="11">
    <source>
        <dbReference type="SAM" id="Phobius"/>
    </source>
</evidence>
<name>A0A8J2WZQ6_9STRA</name>
<feature type="domain" description="Ion transport" evidence="12">
    <location>
        <begin position="1144"/>
        <end position="1358"/>
    </location>
</feature>
<dbReference type="PROSITE" id="PS50297">
    <property type="entry name" value="ANK_REP_REGION"/>
    <property type="match status" value="2"/>
</dbReference>
<dbReference type="PRINTS" id="PR01433">
    <property type="entry name" value="POLYCYSTIN2"/>
</dbReference>
<feature type="region of interest" description="Disordered" evidence="10">
    <location>
        <begin position="1"/>
        <end position="43"/>
    </location>
</feature>
<keyword evidence="6 9" id="KW-0040">ANK repeat</keyword>
<dbReference type="EMBL" id="CAKKNE010000002">
    <property type="protein sequence ID" value="CAH0368351.1"/>
    <property type="molecule type" value="Genomic_DNA"/>
</dbReference>
<keyword evidence="7 11" id="KW-0472">Membrane</keyword>
<dbReference type="InterPro" id="IPR046791">
    <property type="entry name" value="Polycystin_dom"/>
</dbReference>
<feature type="repeat" description="ANK" evidence="9">
    <location>
        <begin position="581"/>
        <end position="613"/>
    </location>
</feature>
<dbReference type="InterPro" id="IPR003915">
    <property type="entry name" value="PKD_2"/>
</dbReference>
<feature type="transmembrane region" description="Helical" evidence="11">
    <location>
        <begin position="1325"/>
        <end position="1347"/>
    </location>
</feature>
<dbReference type="PRINTS" id="PR01415">
    <property type="entry name" value="ANKYRIN"/>
</dbReference>
<evidence type="ECO:0000313" key="14">
    <source>
        <dbReference type="EMBL" id="CAH0368351.1"/>
    </source>
</evidence>
<evidence type="ECO:0000256" key="3">
    <source>
        <dbReference type="ARBA" id="ARBA00022692"/>
    </source>
</evidence>
<keyword evidence="3 11" id="KW-0812">Transmembrane</keyword>
<dbReference type="PANTHER" id="PTHR24198">
    <property type="entry name" value="ANKYRIN REPEAT AND PROTEIN KINASE DOMAIN-CONTAINING PROTEIN"/>
    <property type="match status" value="1"/>
</dbReference>
<comment type="caution">
    <text evidence="14">The sequence shown here is derived from an EMBL/GenBank/DDBJ whole genome shotgun (WGS) entry which is preliminary data.</text>
</comment>
<dbReference type="Pfam" id="PF12796">
    <property type="entry name" value="Ank_2"/>
    <property type="match status" value="3"/>
</dbReference>
<dbReference type="SMART" id="SM00248">
    <property type="entry name" value="ANK"/>
    <property type="match status" value="10"/>
</dbReference>
<feature type="transmembrane region" description="Helical" evidence="11">
    <location>
        <begin position="1250"/>
        <end position="1276"/>
    </location>
</feature>
<evidence type="ECO:0000256" key="4">
    <source>
        <dbReference type="ARBA" id="ARBA00022737"/>
    </source>
</evidence>
<dbReference type="OrthoDB" id="159935at2759"/>
<dbReference type="InterPro" id="IPR036770">
    <property type="entry name" value="Ankyrin_rpt-contain_sf"/>
</dbReference>
<protein>
    <submittedName>
        <fullName evidence="14">Uncharacterized protein</fullName>
    </submittedName>
</protein>
<evidence type="ECO:0000256" key="1">
    <source>
        <dbReference type="ARBA" id="ARBA00004141"/>
    </source>
</evidence>
<dbReference type="Pfam" id="PF20519">
    <property type="entry name" value="Polycystin_dom"/>
    <property type="match status" value="1"/>
</dbReference>
<dbReference type="GO" id="GO:0016020">
    <property type="term" value="C:membrane"/>
    <property type="evidence" value="ECO:0007669"/>
    <property type="project" value="UniProtKB-SubCell"/>
</dbReference>
<dbReference type="GO" id="GO:0005509">
    <property type="term" value="F:calcium ion binding"/>
    <property type="evidence" value="ECO:0007669"/>
    <property type="project" value="InterPro"/>
</dbReference>
<gene>
    <name evidence="14" type="ORF">PECAL_2P14130</name>
</gene>
<feature type="disulfide bond" evidence="8">
    <location>
        <begin position="973"/>
        <end position="986"/>
    </location>
</feature>
<reference evidence="14" key="1">
    <citation type="submission" date="2021-11" db="EMBL/GenBank/DDBJ databases">
        <authorList>
            <consortium name="Genoscope - CEA"/>
            <person name="William W."/>
        </authorList>
    </citation>
    <scope>NUCLEOTIDE SEQUENCE</scope>
</reference>
<keyword evidence="4" id="KW-0677">Repeat</keyword>
<dbReference type="SUPFAM" id="SSF48403">
    <property type="entry name" value="Ankyrin repeat"/>
    <property type="match status" value="2"/>
</dbReference>
<dbReference type="InterPro" id="IPR005821">
    <property type="entry name" value="Ion_trans_dom"/>
</dbReference>
<dbReference type="Proteomes" id="UP000789595">
    <property type="component" value="Unassembled WGS sequence"/>
</dbReference>
<dbReference type="Pfam" id="PF00520">
    <property type="entry name" value="Ion_trans"/>
    <property type="match status" value="1"/>
</dbReference>
<dbReference type="Pfam" id="PF20717">
    <property type="entry name" value="DUF6829"/>
    <property type="match status" value="1"/>
</dbReference>
<dbReference type="InterPro" id="IPR049232">
    <property type="entry name" value="DUF6829"/>
</dbReference>
<keyword evidence="5 11" id="KW-1133">Transmembrane helix</keyword>
<evidence type="ECO:0000256" key="6">
    <source>
        <dbReference type="ARBA" id="ARBA00023043"/>
    </source>
</evidence>